<keyword evidence="19" id="KW-1185">Reference proteome</keyword>
<proteinExistence type="inferred from homology"/>
<dbReference type="Gene3D" id="3.30.720.210">
    <property type="match status" value="1"/>
</dbReference>
<dbReference type="InterPro" id="IPR000642">
    <property type="entry name" value="Peptidase_M41"/>
</dbReference>
<dbReference type="Gene3D" id="1.10.8.60">
    <property type="match status" value="1"/>
</dbReference>
<evidence type="ECO:0000256" key="3">
    <source>
        <dbReference type="ARBA" id="ARBA00022475"/>
    </source>
</evidence>
<keyword evidence="5 15" id="KW-0812">Transmembrane</keyword>
<dbReference type="PROSITE" id="PS00674">
    <property type="entry name" value="AAA"/>
    <property type="match status" value="1"/>
</dbReference>
<feature type="binding site" evidence="15">
    <location>
        <begin position="194"/>
        <end position="201"/>
    </location>
    <ligand>
        <name>ATP</name>
        <dbReference type="ChEBI" id="CHEBI:30616"/>
    </ligand>
</feature>
<keyword evidence="10 15" id="KW-0067">ATP-binding</keyword>
<evidence type="ECO:0000256" key="14">
    <source>
        <dbReference type="ARBA" id="ARBA00061570"/>
    </source>
</evidence>
<evidence type="ECO:0000256" key="12">
    <source>
        <dbReference type="ARBA" id="ARBA00023049"/>
    </source>
</evidence>
<feature type="binding site" evidence="15">
    <location>
        <position position="420"/>
    </location>
    <ligand>
        <name>Zn(2+)</name>
        <dbReference type="ChEBI" id="CHEBI:29105"/>
        <note>catalytic</note>
    </ligand>
</feature>
<dbReference type="SUPFAM" id="SSF52540">
    <property type="entry name" value="P-loop containing nucleoside triphosphate hydrolases"/>
    <property type="match status" value="1"/>
</dbReference>
<dbReference type="Gene3D" id="3.40.50.300">
    <property type="entry name" value="P-loop containing nucleotide triphosphate hydrolases"/>
    <property type="match status" value="1"/>
</dbReference>
<dbReference type="Gene3D" id="1.20.58.760">
    <property type="entry name" value="Peptidase M41"/>
    <property type="match status" value="1"/>
</dbReference>
<comment type="similarity">
    <text evidence="2 15">In the C-terminal section; belongs to the peptidase M41 family.</text>
</comment>
<dbReference type="Pfam" id="PF00004">
    <property type="entry name" value="AAA"/>
    <property type="match status" value="1"/>
</dbReference>
<dbReference type="InterPro" id="IPR003959">
    <property type="entry name" value="ATPase_AAA_core"/>
</dbReference>
<dbReference type="AlphaFoldDB" id="A0A1H4D658"/>
<comment type="cofactor">
    <cofactor evidence="15">
        <name>Zn(2+)</name>
        <dbReference type="ChEBI" id="CHEBI:29105"/>
    </cofactor>
    <text evidence="15">Binds 1 zinc ion per subunit.</text>
</comment>
<keyword evidence="12 15" id="KW-0482">Metalloprotease</keyword>
<evidence type="ECO:0000256" key="13">
    <source>
        <dbReference type="ARBA" id="ARBA00023136"/>
    </source>
</evidence>
<evidence type="ECO:0000256" key="4">
    <source>
        <dbReference type="ARBA" id="ARBA00022670"/>
    </source>
</evidence>
<dbReference type="Pfam" id="PF01434">
    <property type="entry name" value="Peptidase_M41"/>
    <property type="match status" value="1"/>
</dbReference>
<dbReference type="STRING" id="81409.SAMN04515656_12111"/>
<evidence type="ECO:0000256" key="7">
    <source>
        <dbReference type="ARBA" id="ARBA00022741"/>
    </source>
</evidence>
<comment type="function">
    <text evidence="15">Acts as a processive, ATP-dependent zinc metallopeptidase for both cytoplasmic and membrane proteins. Plays a role in the quality control of integral membrane proteins.</text>
</comment>
<feature type="transmembrane region" description="Helical" evidence="15">
    <location>
        <begin position="102"/>
        <end position="122"/>
    </location>
</feature>
<evidence type="ECO:0000313" key="19">
    <source>
        <dbReference type="Proteomes" id="UP000199394"/>
    </source>
</evidence>
<keyword evidence="3 15" id="KW-1003">Cell membrane</keyword>
<dbReference type="SMART" id="SM00382">
    <property type="entry name" value="AAA"/>
    <property type="match status" value="1"/>
</dbReference>
<evidence type="ECO:0000256" key="1">
    <source>
        <dbReference type="ARBA" id="ARBA00004370"/>
    </source>
</evidence>
<dbReference type="GO" id="GO:0006508">
    <property type="term" value="P:proteolysis"/>
    <property type="evidence" value="ECO:0007669"/>
    <property type="project" value="UniProtKB-KW"/>
</dbReference>
<keyword evidence="8 15" id="KW-0378">Hydrolase</keyword>
<dbReference type="InterPro" id="IPR005936">
    <property type="entry name" value="FtsH"/>
</dbReference>
<dbReference type="Proteomes" id="UP000199394">
    <property type="component" value="Unassembled WGS sequence"/>
</dbReference>
<organism evidence="18 19">
    <name type="scientific">Eubacterium aggregans</name>
    <dbReference type="NCBI Taxonomy" id="81409"/>
    <lineage>
        <taxon>Bacteria</taxon>
        <taxon>Bacillati</taxon>
        <taxon>Bacillota</taxon>
        <taxon>Clostridia</taxon>
        <taxon>Eubacteriales</taxon>
        <taxon>Eubacteriaceae</taxon>
        <taxon>Eubacterium</taxon>
    </lineage>
</organism>
<dbReference type="InterPro" id="IPR037219">
    <property type="entry name" value="Peptidase_M41-like"/>
</dbReference>
<comment type="subcellular location">
    <subcellularLocation>
        <location evidence="15">Cell membrane</location>
        <topology evidence="15">Multi-pass membrane protein</topology>
        <orientation evidence="15">Cytoplasmic side</orientation>
    </subcellularLocation>
    <subcellularLocation>
        <location evidence="1">Membrane</location>
    </subcellularLocation>
</comment>
<gene>
    <name evidence="15" type="primary">ftsH</name>
    <name evidence="18" type="ORF">SAMN04515656_12111</name>
</gene>
<evidence type="ECO:0000256" key="15">
    <source>
        <dbReference type="HAMAP-Rule" id="MF_01458"/>
    </source>
</evidence>
<dbReference type="InterPro" id="IPR041569">
    <property type="entry name" value="AAA_lid_3"/>
</dbReference>
<evidence type="ECO:0000259" key="17">
    <source>
        <dbReference type="SMART" id="SM00382"/>
    </source>
</evidence>
<evidence type="ECO:0000256" key="9">
    <source>
        <dbReference type="ARBA" id="ARBA00022833"/>
    </source>
</evidence>
<dbReference type="SUPFAM" id="SSF140990">
    <property type="entry name" value="FtsH protease domain-like"/>
    <property type="match status" value="1"/>
</dbReference>
<feature type="domain" description="AAA+ ATPase" evidence="17">
    <location>
        <begin position="186"/>
        <end position="325"/>
    </location>
</feature>
<comment type="similarity">
    <text evidence="16">Belongs to the AAA ATPase family.</text>
</comment>
<evidence type="ECO:0000256" key="6">
    <source>
        <dbReference type="ARBA" id="ARBA00022723"/>
    </source>
</evidence>
<dbReference type="FunFam" id="1.20.58.760:FF:000001">
    <property type="entry name" value="ATP-dependent zinc metalloprotease FtsH"/>
    <property type="match status" value="1"/>
</dbReference>
<dbReference type="PANTHER" id="PTHR23076">
    <property type="entry name" value="METALLOPROTEASE M41 FTSH"/>
    <property type="match status" value="1"/>
</dbReference>
<dbReference type="InterPro" id="IPR027417">
    <property type="entry name" value="P-loop_NTPase"/>
</dbReference>
<dbReference type="RefSeq" id="WP_207647829.1">
    <property type="nucleotide sequence ID" value="NZ_FNRK01000021.1"/>
</dbReference>
<sequence length="617" mass="67301">MNKYLKMIGFYLMILLIIILAVSFLNPMKSEVKDLTYSQLLNELAGKQVAEIKIDGSKATGKLSSGEQFSAIVPEYTIDTEVSQYILENPSMKVEIAEDQSWWVSLIPSGILIIMLIVFLVMMSQQTGGGGKVMSFGKSKARMHTDADKKVTFANVAGADEEKEELAEIVDFLKAPERYNRLGARIPKGVLLVGPPGTGKTLLARAVAGEAGVPFFIISGSDFVEMFVGVGASRVRDLFENAKKNAPCIIFIDEIDAVGRHRGAGLGGGHDEREQTLNQLLVEMDGFGVNEGIIIIAATNRPDILDPALLRPGRFDRQVMVGVPDVKGRKEILDVHKKDKPLDSTVNLEVIAKGTPGFTGADLENLMNEAALLTARKKGHTITMTELEEAIKRVIAGPEKKSKVVVESDQKITAYHEAGHAIVMEYLHNGEEVHEISIIPRGMAAGYTISLPMDDSQHMSKGMLLDRIAGLLGGRAAEKVALDDICTGASNDIERATGIARKMVTEWGMSDHLGPMTFGHDDGGEVFLGRDLGRSRNYSEEVAAVIDKEIRNIVETAFNRACDILTEKKDKLVQISEELLRVNTITGDEFRAMYQTEEILEGVVDGSATFATPNPEV</sequence>
<accession>A0A1H4D658</accession>
<feature type="transmembrane region" description="Helical" evidence="15">
    <location>
        <begin position="7"/>
        <end position="25"/>
    </location>
</feature>
<keyword evidence="9 15" id="KW-0862">Zinc</keyword>
<dbReference type="PANTHER" id="PTHR23076:SF113">
    <property type="entry name" value="ATP-DEPENDENT ZINC METALLOPROTEASE FTSH 1, CHLOROPLASTIC-RELATED"/>
    <property type="match status" value="1"/>
</dbReference>
<dbReference type="GO" id="GO:0008270">
    <property type="term" value="F:zinc ion binding"/>
    <property type="evidence" value="ECO:0007669"/>
    <property type="project" value="UniProtKB-UniRule"/>
</dbReference>
<comment type="similarity">
    <text evidence="14 15">In the central section; belongs to the AAA ATPase family.</text>
</comment>
<evidence type="ECO:0000256" key="2">
    <source>
        <dbReference type="ARBA" id="ARBA00010044"/>
    </source>
</evidence>
<dbReference type="FunFam" id="3.40.50.300:FF:000001">
    <property type="entry name" value="ATP-dependent zinc metalloprotease FtsH"/>
    <property type="match status" value="1"/>
</dbReference>
<feature type="binding site" evidence="15">
    <location>
        <position position="492"/>
    </location>
    <ligand>
        <name>Zn(2+)</name>
        <dbReference type="ChEBI" id="CHEBI:29105"/>
        <note>catalytic</note>
    </ligand>
</feature>
<evidence type="ECO:0000256" key="10">
    <source>
        <dbReference type="ARBA" id="ARBA00022840"/>
    </source>
</evidence>
<keyword evidence="11 15" id="KW-1133">Transmembrane helix</keyword>
<dbReference type="FunFam" id="1.10.8.60:FF:000001">
    <property type="entry name" value="ATP-dependent zinc metalloprotease FtsH"/>
    <property type="match status" value="1"/>
</dbReference>
<evidence type="ECO:0000256" key="8">
    <source>
        <dbReference type="ARBA" id="ARBA00022801"/>
    </source>
</evidence>
<evidence type="ECO:0000256" key="16">
    <source>
        <dbReference type="RuleBase" id="RU003651"/>
    </source>
</evidence>
<keyword evidence="6 15" id="KW-0479">Metal-binding</keyword>
<dbReference type="Pfam" id="PF17862">
    <property type="entry name" value="AAA_lid_3"/>
    <property type="match status" value="1"/>
</dbReference>
<feature type="binding site" evidence="15">
    <location>
        <position position="416"/>
    </location>
    <ligand>
        <name>Zn(2+)</name>
        <dbReference type="ChEBI" id="CHEBI:29105"/>
        <note>catalytic</note>
    </ligand>
</feature>
<feature type="active site" evidence="15">
    <location>
        <position position="417"/>
    </location>
</feature>
<evidence type="ECO:0000256" key="11">
    <source>
        <dbReference type="ARBA" id="ARBA00022989"/>
    </source>
</evidence>
<dbReference type="GO" id="GO:0016887">
    <property type="term" value="F:ATP hydrolysis activity"/>
    <property type="evidence" value="ECO:0007669"/>
    <property type="project" value="UniProtKB-UniRule"/>
</dbReference>
<dbReference type="EC" id="3.4.24.-" evidence="15"/>
<keyword evidence="13 15" id="KW-0472">Membrane</keyword>
<dbReference type="GO" id="GO:0005886">
    <property type="term" value="C:plasma membrane"/>
    <property type="evidence" value="ECO:0007669"/>
    <property type="project" value="UniProtKB-SubCell"/>
</dbReference>
<dbReference type="GO" id="GO:0004176">
    <property type="term" value="F:ATP-dependent peptidase activity"/>
    <property type="evidence" value="ECO:0007669"/>
    <property type="project" value="InterPro"/>
</dbReference>
<dbReference type="HAMAP" id="MF_01458">
    <property type="entry name" value="FtsH"/>
    <property type="match status" value="1"/>
</dbReference>
<dbReference type="InterPro" id="IPR003960">
    <property type="entry name" value="ATPase_AAA_CS"/>
</dbReference>
<comment type="subunit">
    <text evidence="15">Homohexamer.</text>
</comment>
<evidence type="ECO:0000313" key="18">
    <source>
        <dbReference type="EMBL" id="SEA68293.1"/>
    </source>
</evidence>
<dbReference type="GO" id="GO:0030163">
    <property type="term" value="P:protein catabolic process"/>
    <property type="evidence" value="ECO:0007669"/>
    <property type="project" value="UniProtKB-UniRule"/>
</dbReference>
<keyword evidence="4 15" id="KW-0645">Protease</keyword>
<reference evidence="18 19" key="1">
    <citation type="submission" date="2016-10" db="EMBL/GenBank/DDBJ databases">
        <authorList>
            <person name="de Groot N.N."/>
        </authorList>
    </citation>
    <scope>NUCLEOTIDE SEQUENCE [LARGE SCALE GENOMIC DNA]</scope>
    <source>
        <strain evidence="18 19">SR12</strain>
    </source>
</reference>
<dbReference type="InterPro" id="IPR003593">
    <property type="entry name" value="AAA+_ATPase"/>
</dbReference>
<dbReference type="GO" id="GO:0004222">
    <property type="term" value="F:metalloendopeptidase activity"/>
    <property type="evidence" value="ECO:0007669"/>
    <property type="project" value="InterPro"/>
</dbReference>
<keyword evidence="7 15" id="KW-0547">Nucleotide-binding</keyword>
<protein>
    <recommendedName>
        <fullName evidence="15">ATP-dependent zinc metalloprotease FtsH</fullName>
        <ecNumber evidence="15">3.4.24.-</ecNumber>
    </recommendedName>
</protein>
<dbReference type="GO" id="GO:0005524">
    <property type="term" value="F:ATP binding"/>
    <property type="evidence" value="ECO:0007669"/>
    <property type="project" value="UniProtKB-UniRule"/>
</dbReference>
<dbReference type="InterPro" id="IPR011546">
    <property type="entry name" value="Pept_M41_FtsH_extracell"/>
</dbReference>
<dbReference type="CDD" id="cd19501">
    <property type="entry name" value="RecA-like_FtsH"/>
    <property type="match status" value="1"/>
</dbReference>
<dbReference type="NCBIfam" id="TIGR01241">
    <property type="entry name" value="FtsH_fam"/>
    <property type="match status" value="1"/>
</dbReference>
<name>A0A1H4D658_9FIRM</name>
<dbReference type="EMBL" id="FNRK01000021">
    <property type="protein sequence ID" value="SEA68293.1"/>
    <property type="molecule type" value="Genomic_DNA"/>
</dbReference>
<dbReference type="Pfam" id="PF06480">
    <property type="entry name" value="FtsH_ext"/>
    <property type="match status" value="1"/>
</dbReference>
<evidence type="ECO:0000256" key="5">
    <source>
        <dbReference type="ARBA" id="ARBA00022692"/>
    </source>
</evidence>